<dbReference type="RefSeq" id="WP_207981675.1">
    <property type="nucleotide sequence ID" value="NZ_JAGDEL010000026.1"/>
</dbReference>
<keyword evidence="2" id="KW-0812">Transmembrane</keyword>
<dbReference type="Proteomes" id="UP000663981">
    <property type="component" value="Unassembled WGS sequence"/>
</dbReference>
<keyword evidence="2" id="KW-0472">Membrane</keyword>
<evidence type="ECO:0000313" key="4">
    <source>
        <dbReference type="EMBL" id="MBO1514763.1"/>
    </source>
</evidence>
<gene>
    <name evidence="4" type="ORF">I7822_24320</name>
</gene>
<feature type="region of interest" description="Disordered" evidence="1">
    <location>
        <begin position="143"/>
        <end position="178"/>
    </location>
</feature>
<feature type="compositionally biased region" description="Polar residues" evidence="1">
    <location>
        <begin position="144"/>
        <end position="161"/>
    </location>
</feature>
<organism evidence="4 5">
    <name type="scientific">Metabacillus bambusae</name>
    <dbReference type="NCBI Taxonomy" id="2795218"/>
    <lineage>
        <taxon>Bacteria</taxon>
        <taxon>Bacillati</taxon>
        <taxon>Bacillota</taxon>
        <taxon>Bacilli</taxon>
        <taxon>Bacillales</taxon>
        <taxon>Bacillaceae</taxon>
        <taxon>Metabacillus</taxon>
    </lineage>
</organism>
<dbReference type="InterPro" id="IPR036680">
    <property type="entry name" value="SPOR-like_sf"/>
</dbReference>
<feature type="region of interest" description="Disordered" evidence="1">
    <location>
        <begin position="1"/>
        <end position="26"/>
    </location>
</feature>
<feature type="domain" description="SPOR" evidence="3">
    <location>
        <begin position="182"/>
        <end position="258"/>
    </location>
</feature>
<evidence type="ECO:0000313" key="5">
    <source>
        <dbReference type="Proteomes" id="UP000663981"/>
    </source>
</evidence>
<dbReference type="EMBL" id="JAGDEL010000026">
    <property type="protein sequence ID" value="MBO1514763.1"/>
    <property type="molecule type" value="Genomic_DNA"/>
</dbReference>
<accession>A0ABS3NA18</accession>
<dbReference type="PROSITE" id="PS51724">
    <property type="entry name" value="SPOR"/>
    <property type="match status" value="1"/>
</dbReference>
<comment type="caution">
    <text evidence="4">The sequence shown here is derived from an EMBL/GenBank/DDBJ whole genome shotgun (WGS) entry which is preliminary data.</text>
</comment>
<dbReference type="Gene3D" id="3.30.70.1070">
    <property type="entry name" value="Sporulation related repeat"/>
    <property type="match status" value="1"/>
</dbReference>
<evidence type="ECO:0000259" key="3">
    <source>
        <dbReference type="PROSITE" id="PS51724"/>
    </source>
</evidence>
<keyword evidence="2" id="KW-1133">Transmembrane helix</keyword>
<feature type="compositionally biased region" description="Basic and acidic residues" evidence="1">
    <location>
        <begin position="162"/>
        <end position="173"/>
    </location>
</feature>
<name>A0ABS3NA18_9BACI</name>
<proteinExistence type="predicted"/>
<feature type="transmembrane region" description="Helical" evidence="2">
    <location>
        <begin position="114"/>
        <end position="136"/>
    </location>
</feature>
<sequence>MDKQTSDTIKIKINGKDRPMSQGEKTGEVIPFSSWEEKLDAEKEIASAKQTVEEEDEFPWLLPDEDDTVFKDDPKVVTTTKKTKLFSNQSVTPYQYSNKKTRNKNIVAFPLKKFMTIFLLAIGLGVMFGFIALNFLSNEDMPTAGTTSESTNEEQATGDTSDQAKGDTEEKAGGEAGSATTSANLQLYAVQGGIFSSKEAANIVADNIKEKGFASIVMETDGSYTVFAGLGMDKAETSALSEVYKQQNFDDIEFWGGKQLSLTISTISAADQWASTIQELSSLASAASNGESVNQEAVSKIESTINGIKTTDETEKSLVEKLLQAADSVKNNQGWDAQQHILEVTNQITS</sequence>
<keyword evidence="5" id="KW-1185">Reference proteome</keyword>
<dbReference type="SUPFAM" id="SSF110997">
    <property type="entry name" value="Sporulation related repeat"/>
    <property type="match status" value="1"/>
</dbReference>
<evidence type="ECO:0000256" key="1">
    <source>
        <dbReference type="SAM" id="MobiDB-lite"/>
    </source>
</evidence>
<reference evidence="4 5" key="1">
    <citation type="submission" date="2021-03" db="EMBL/GenBank/DDBJ databases">
        <title>Whole genome sequence of Metabacillus bambusae BG109.</title>
        <authorList>
            <person name="Jeong J.W."/>
        </authorList>
    </citation>
    <scope>NUCLEOTIDE SEQUENCE [LARGE SCALE GENOMIC DNA]</scope>
    <source>
        <strain evidence="4 5">BG109</strain>
    </source>
</reference>
<protein>
    <submittedName>
        <fullName evidence="4">SPOR domain-containing protein</fullName>
    </submittedName>
</protein>
<dbReference type="InterPro" id="IPR007730">
    <property type="entry name" value="SPOR-like_dom"/>
</dbReference>
<evidence type="ECO:0000256" key="2">
    <source>
        <dbReference type="SAM" id="Phobius"/>
    </source>
</evidence>
<dbReference type="Pfam" id="PF05036">
    <property type="entry name" value="SPOR"/>
    <property type="match status" value="1"/>
</dbReference>